<dbReference type="PANTHER" id="PTHR11941:SF54">
    <property type="entry name" value="ENOYL-COA HYDRATASE, MITOCHONDRIAL"/>
    <property type="match status" value="1"/>
</dbReference>
<evidence type="ECO:0000313" key="5">
    <source>
        <dbReference type="Proteomes" id="UP000030624"/>
    </source>
</evidence>
<sequence>MKMECIRVEILDGGIAKVYLNRPRVMNAINASLRHELEEVLKELAEDDGIRVVIITGAEVEGKRKAFSSGDDLRELEFDINSPDVLSEYHKSVDNVMRLFNFIDDYPKPVIAMVNGICMGGGLELALCCDFIFACESALFAFPEAGIGFIPGWGGTQRLSKRVGESKAKMLIYTGDVVDGKRAAELGLVDILTTDSELEQKTVDFARKIAEKSPLVIKMAKIAIERGMESSLRSGLYYELLSLMVSLKTEDLREGFSAFLERRKPEFMGR</sequence>
<dbReference type="STRING" id="565033.GACE_1500"/>
<dbReference type="PROSITE" id="PS00166">
    <property type="entry name" value="ENOYL_COA_HYDRATASE"/>
    <property type="match status" value="1"/>
</dbReference>
<dbReference type="GO" id="GO:0006635">
    <property type="term" value="P:fatty acid beta-oxidation"/>
    <property type="evidence" value="ECO:0007669"/>
    <property type="project" value="TreeGrafter"/>
</dbReference>
<dbReference type="Gene3D" id="3.90.226.10">
    <property type="entry name" value="2-enoyl-CoA Hydratase, Chain A, domain 1"/>
    <property type="match status" value="1"/>
</dbReference>
<dbReference type="Proteomes" id="UP000030624">
    <property type="component" value="Chromosome"/>
</dbReference>
<dbReference type="AlphaFoldDB" id="A0A0A7GHV1"/>
<reference evidence="4 5" key="1">
    <citation type="journal article" date="2015" name="Appl. Environ. Microbiol.">
        <title>The Geoglobus acetivorans genome: Fe(III) reduction, acetate utilization, autotrophic growth, and degradation of aromatic compounds in a hyperthermophilic archaeon.</title>
        <authorList>
            <person name="Mardanov A.V."/>
            <person name="Slododkina G.B."/>
            <person name="Slobodkin A.I."/>
            <person name="Beletsky A.V."/>
            <person name="Gavrilov S.N."/>
            <person name="Kublanov I.V."/>
            <person name="Bonch-Osmolovskaya E.A."/>
            <person name="Skryabin K.G."/>
            <person name="Ravin N.V."/>
        </authorList>
    </citation>
    <scope>NUCLEOTIDE SEQUENCE [LARGE SCALE GENOMIC DNA]</scope>
    <source>
        <strain evidence="4 5">SBH6</strain>
    </source>
</reference>
<dbReference type="InterPro" id="IPR001753">
    <property type="entry name" value="Enoyl-CoA_hydra/iso"/>
</dbReference>
<evidence type="ECO:0000256" key="3">
    <source>
        <dbReference type="RuleBase" id="RU003707"/>
    </source>
</evidence>
<accession>A0A0A7GHV1</accession>
<dbReference type="eggNOG" id="arCOG00249">
    <property type="taxonomic scope" value="Archaea"/>
</dbReference>
<dbReference type="KEGG" id="gac:GACE_1500"/>
<keyword evidence="2" id="KW-0456">Lyase</keyword>
<dbReference type="InterPro" id="IPR014748">
    <property type="entry name" value="Enoyl-CoA_hydra_C"/>
</dbReference>
<evidence type="ECO:0000256" key="1">
    <source>
        <dbReference type="ARBA" id="ARBA00005254"/>
    </source>
</evidence>
<comment type="similarity">
    <text evidence="1 3">Belongs to the enoyl-CoA hydratase/isomerase family.</text>
</comment>
<dbReference type="GO" id="GO:0016836">
    <property type="term" value="F:hydro-lyase activity"/>
    <property type="evidence" value="ECO:0007669"/>
    <property type="project" value="UniProtKB-ARBA"/>
</dbReference>
<dbReference type="EMBL" id="CP009552">
    <property type="protein sequence ID" value="AIY90537.1"/>
    <property type="molecule type" value="Genomic_DNA"/>
</dbReference>
<dbReference type="FunFam" id="1.10.12.10:FF:000001">
    <property type="entry name" value="Probable enoyl-CoA hydratase, mitochondrial"/>
    <property type="match status" value="1"/>
</dbReference>
<dbReference type="InterPro" id="IPR018376">
    <property type="entry name" value="Enoyl-CoA_hyd/isom_CS"/>
</dbReference>
<dbReference type="FunFam" id="3.90.226.10:FF:000009">
    <property type="entry name" value="Carnitinyl-CoA dehydratase"/>
    <property type="match status" value="1"/>
</dbReference>
<dbReference type="SUPFAM" id="SSF52096">
    <property type="entry name" value="ClpP/crotonase"/>
    <property type="match status" value="1"/>
</dbReference>
<dbReference type="PANTHER" id="PTHR11941">
    <property type="entry name" value="ENOYL-COA HYDRATASE-RELATED"/>
    <property type="match status" value="1"/>
</dbReference>
<evidence type="ECO:0000313" key="4">
    <source>
        <dbReference type="EMBL" id="AIY90537.1"/>
    </source>
</evidence>
<protein>
    <submittedName>
        <fullName evidence="4">Enoyl-CoA hydratase</fullName>
    </submittedName>
</protein>
<dbReference type="HOGENOM" id="CLU_009834_7_6_2"/>
<proteinExistence type="inferred from homology"/>
<dbReference type="Gene3D" id="1.10.12.10">
    <property type="entry name" value="Lyase 2-enoyl-coa Hydratase, Chain A, domain 2"/>
    <property type="match status" value="1"/>
</dbReference>
<dbReference type="Pfam" id="PF00378">
    <property type="entry name" value="ECH_1"/>
    <property type="match status" value="1"/>
</dbReference>
<organism evidence="4 5">
    <name type="scientific">Geoglobus acetivorans</name>
    <dbReference type="NCBI Taxonomy" id="565033"/>
    <lineage>
        <taxon>Archaea</taxon>
        <taxon>Methanobacteriati</taxon>
        <taxon>Methanobacteriota</taxon>
        <taxon>Archaeoglobi</taxon>
        <taxon>Archaeoglobales</taxon>
        <taxon>Archaeoglobaceae</taxon>
        <taxon>Geoglobus</taxon>
    </lineage>
</organism>
<dbReference type="InterPro" id="IPR029045">
    <property type="entry name" value="ClpP/crotonase-like_dom_sf"/>
</dbReference>
<dbReference type="CDD" id="cd06558">
    <property type="entry name" value="crotonase-like"/>
    <property type="match status" value="1"/>
</dbReference>
<gene>
    <name evidence="4" type="ORF">GACE_1500</name>
</gene>
<name>A0A0A7GHV1_GEOAI</name>
<evidence type="ECO:0000256" key="2">
    <source>
        <dbReference type="ARBA" id="ARBA00023239"/>
    </source>
</evidence>